<proteinExistence type="predicted"/>
<sequence length="171" mass="19100">MHKIVEVDVIGDFSLRLTYDDGLVCDINLYQYASSPVFSDVSLFIKFGLLPDGALEWLPDIKISASELRKKGEYVSHTLAVRERHFADVISRAFYDAVIENRPEILQAALKIAVEKHGNSTVAKEAGAKSRTSLYKSLNKNTHVSLATVVSLAHTVLQLEELQLEDLQLEE</sequence>
<gene>
    <name evidence="1" type="ORF">A544_1474</name>
</gene>
<organism evidence="1 2">
    <name type="scientific">Dickeya solani D s0432-1</name>
    <dbReference type="NCBI Taxonomy" id="1231725"/>
    <lineage>
        <taxon>Bacteria</taxon>
        <taxon>Pseudomonadati</taxon>
        <taxon>Pseudomonadota</taxon>
        <taxon>Gammaproteobacteria</taxon>
        <taxon>Enterobacterales</taxon>
        <taxon>Pectobacteriaceae</taxon>
        <taxon>Dickeya</taxon>
    </lineage>
</organism>
<dbReference type="EMBL" id="AMWE01000002">
    <property type="protein sequence ID" value="ERO58298.1"/>
    <property type="molecule type" value="Genomic_DNA"/>
</dbReference>
<dbReference type="GeneID" id="43520183"/>
<dbReference type="AlphaFoldDB" id="A0AAV3KC14"/>
<dbReference type="Gene3D" id="3.30.2020.10">
    <property type="entry name" value="NE0471-like N-terminal domain"/>
    <property type="match status" value="1"/>
</dbReference>
<evidence type="ECO:0000313" key="1">
    <source>
        <dbReference type="EMBL" id="ERO58298.1"/>
    </source>
</evidence>
<comment type="caution">
    <text evidence="1">The sequence shown here is derived from an EMBL/GenBank/DDBJ whole genome shotgun (WGS) entry which is preliminary data.</text>
</comment>
<dbReference type="Proteomes" id="UP000017142">
    <property type="component" value="Unassembled WGS sequence"/>
</dbReference>
<dbReference type="RefSeq" id="WP_022632928.1">
    <property type="nucleotide sequence ID" value="NZ_AMWE01000002.1"/>
</dbReference>
<evidence type="ECO:0000313" key="2">
    <source>
        <dbReference type="Proteomes" id="UP000017142"/>
    </source>
</evidence>
<dbReference type="PANTHER" id="PTHR40275">
    <property type="entry name" value="SSL7038 PROTEIN"/>
    <property type="match status" value="1"/>
</dbReference>
<dbReference type="InterPro" id="IPR036782">
    <property type="entry name" value="NE0471-like_N"/>
</dbReference>
<name>A0AAV3KC14_9GAMM</name>
<accession>A0AAV3KC14</accession>
<protein>
    <submittedName>
        <fullName evidence="1">Addiction module antidote protein</fullName>
    </submittedName>
</protein>
<dbReference type="InterPro" id="IPR014057">
    <property type="entry name" value="HI1420"/>
</dbReference>
<dbReference type="PANTHER" id="PTHR40275:SF1">
    <property type="entry name" value="SSL7038 PROTEIN"/>
    <property type="match status" value="1"/>
</dbReference>
<dbReference type="SUPFAM" id="SSF143880">
    <property type="entry name" value="NE0471 N-terminal domain-like"/>
    <property type="match status" value="1"/>
</dbReference>
<reference evidence="2" key="1">
    <citation type="journal article" date="2013" name="Diversity">
        <title>Genome Sequence of Dickeya solani, a New soft Rot Pathogen of Potato, Suggests its Emergence May Be Related to a Novel Combination of Non-Ribosomal Peptide/Polyketide Synthetase Clusters.</title>
        <authorList>
            <person name="Garlant L."/>
            <person name="Koskinen P."/>
            <person name="Rouhiainen L."/>
            <person name="Laine P."/>
            <person name="Paulin L."/>
            <person name="Auvinen P."/>
            <person name="Holm L."/>
            <person name="Pirhonen M."/>
        </authorList>
    </citation>
    <scope>NUCLEOTIDE SEQUENCE [LARGE SCALE GENOMIC DNA]</scope>
    <source>
        <strain evidence="2">D s0432-1</strain>
    </source>
</reference>